<dbReference type="PANTHER" id="PTHR13479">
    <property type="entry name" value="30S RIBOSOMAL PROTEIN S18"/>
    <property type="match status" value="1"/>
</dbReference>
<keyword evidence="2 4" id="KW-0689">Ribosomal protein</keyword>
<dbReference type="HAMAP" id="MF_00270">
    <property type="entry name" value="Ribosomal_bS18"/>
    <property type="match status" value="1"/>
</dbReference>
<dbReference type="GO" id="GO:0070181">
    <property type="term" value="F:small ribosomal subunit rRNA binding"/>
    <property type="evidence" value="ECO:0007669"/>
    <property type="project" value="TreeGrafter"/>
</dbReference>
<gene>
    <name evidence="4" type="primary">rpsR</name>
    <name evidence="6" type="ORF">A3A64_01915</name>
</gene>
<dbReference type="EMBL" id="MFJY01000013">
    <property type="protein sequence ID" value="OGG28352.1"/>
    <property type="molecule type" value="Genomic_DNA"/>
</dbReference>
<evidence type="ECO:0000313" key="7">
    <source>
        <dbReference type="Proteomes" id="UP000178305"/>
    </source>
</evidence>
<evidence type="ECO:0000256" key="5">
    <source>
        <dbReference type="RuleBase" id="RU003910"/>
    </source>
</evidence>
<dbReference type="Proteomes" id="UP000178305">
    <property type="component" value="Unassembled WGS sequence"/>
</dbReference>
<dbReference type="AlphaFoldDB" id="A0A1F6AV17"/>
<accession>A0A1F6AV17</accession>
<dbReference type="InterPro" id="IPR036870">
    <property type="entry name" value="Ribosomal_bS18_sf"/>
</dbReference>
<name>A0A1F6AV17_9BACT</name>
<evidence type="ECO:0000256" key="1">
    <source>
        <dbReference type="ARBA" id="ARBA00005589"/>
    </source>
</evidence>
<keyword evidence="4" id="KW-0694">RNA-binding</keyword>
<keyword evidence="3 4" id="KW-0687">Ribonucleoprotein</keyword>
<organism evidence="6 7">
    <name type="scientific">Candidatus Gottesmanbacteria bacterium RIFCSPLOWO2_01_FULL_48_11</name>
    <dbReference type="NCBI Taxonomy" id="1798395"/>
    <lineage>
        <taxon>Bacteria</taxon>
        <taxon>Candidatus Gottesmaniibacteriota</taxon>
    </lineage>
</organism>
<dbReference type="PRINTS" id="PR00974">
    <property type="entry name" value="RIBOSOMALS18"/>
</dbReference>
<evidence type="ECO:0000256" key="3">
    <source>
        <dbReference type="ARBA" id="ARBA00023274"/>
    </source>
</evidence>
<dbReference type="Pfam" id="PF01084">
    <property type="entry name" value="Ribosomal_S18"/>
    <property type="match status" value="1"/>
</dbReference>
<comment type="function">
    <text evidence="4">Binds as a heterodimer with protein bS6 to the central domain of the 16S rRNA, where it helps stabilize the platform of the 30S subunit.</text>
</comment>
<dbReference type="GO" id="GO:0003735">
    <property type="term" value="F:structural constituent of ribosome"/>
    <property type="evidence" value="ECO:0007669"/>
    <property type="project" value="InterPro"/>
</dbReference>
<evidence type="ECO:0000256" key="2">
    <source>
        <dbReference type="ARBA" id="ARBA00022980"/>
    </source>
</evidence>
<protein>
    <recommendedName>
        <fullName evidence="4">Small ribosomal subunit protein bS18</fullName>
    </recommendedName>
</protein>
<comment type="caution">
    <text evidence="6">The sequence shown here is derived from an EMBL/GenBank/DDBJ whole genome shotgun (WGS) entry which is preliminary data.</text>
</comment>
<keyword evidence="4" id="KW-0699">rRNA-binding</keyword>
<dbReference type="GO" id="GO:0006412">
    <property type="term" value="P:translation"/>
    <property type="evidence" value="ECO:0007669"/>
    <property type="project" value="UniProtKB-UniRule"/>
</dbReference>
<proteinExistence type="inferred from homology"/>
<dbReference type="SUPFAM" id="SSF46911">
    <property type="entry name" value="Ribosomal protein S18"/>
    <property type="match status" value="1"/>
</dbReference>
<reference evidence="6 7" key="1">
    <citation type="journal article" date="2016" name="Nat. Commun.">
        <title>Thousands of microbial genomes shed light on interconnected biogeochemical processes in an aquifer system.</title>
        <authorList>
            <person name="Anantharaman K."/>
            <person name="Brown C.T."/>
            <person name="Hug L.A."/>
            <person name="Sharon I."/>
            <person name="Castelle C.J."/>
            <person name="Probst A.J."/>
            <person name="Thomas B.C."/>
            <person name="Singh A."/>
            <person name="Wilkins M.J."/>
            <person name="Karaoz U."/>
            <person name="Brodie E.L."/>
            <person name="Williams K.H."/>
            <person name="Hubbard S.S."/>
            <person name="Banfield J.F."/>
        </authorList>
    </citation>
    <scope>NUCLEOTIDE SEQUENCE [LARGE SCALE GENOMIC DNA]</scope>
</reference>
<dbReference type="NCBIfam" id="TIGR00165">
    <property type="entry name" value="S18"/>
    <property type="match status" value="1"/>
</dbReference>
<evidence type="ECO:0000313" key="6">
    <source>
        <dbReference type="EMBL" id="OGG28352.1"/>
    </source>
</evidence>
<sequence>MMKRSSRYQKRERPVAKNCGFCATKTLPDYKDVAILNKFVTDRGKILSRARTGICSKHQRVVTRAIKHARHVALLPFVVRA</sequence>
<evidence type="ECO:0000256" key="4">
    <source>
        <dbReference type="HAMAP-Rule" id="MF_00270"/>
    </source>
</evidence>
<comment type="similarity">
    <text evidence="1 4 5">Belongs to the bacterial ribosomal protein bS18 family.</text>
</comment>
<dbReference type="Gene3D" id="4.10.640.10">
    <property type="entry name" value="Ribosomal protein S18"/>
    <property type="match status" value="1"/>
</dbReference>
<comment type="subunit">
    <text evidence="4">Part of the 30S ribosomal subunit. Forms a tight heterodimer with protein bS6.</text>
</comment>
<dbReference type="InterPro" id="IPR001648">
    <property type="entry name" value="Ribosomal_bS18"/>
</dbReference>
<dbReference type="GO" id="GO:0022627">
    <property type="term" value="C:cytosolic small ribosomal subunit"/>
    <property type="evidence" value="ECO:0007669"/>
    <property type="project" value="TreeGrafter"/>
</dbReference>
<dbReference type="PANTHER" id="PTHR13479:SF40">
    <property type="entry name" value="SMALL RIBOSOMAL SUBUNIT PROTEIN BS18M"/>
    <property type="match status" value="1"/>
</dbReference>